<reference evidence="1 2" key="1">
    <citation type="submission" date="2024-02" db="EMBL/GenBank/DDBJ databases">
        <authorList>
            <person name="Vignale AGUSTIN F."/>
            <person name="Sosa J E."/>
            <person name="Modenutti C."/>
        </authorList>
    </citation>
    <scope>NUCLEOTIDE SEQUENCE [LARGE SCALE GENOMIC DNA]</scope>
</reference>
<proteinExistence type="predicted"/>
<name>A0ABC8SAK0_9AQUA</name>
<comment type="caution">
    <text evidence="1">The sequence shown here is derived from an EMBL/GenBank/DDBJ whole genome shotgun (WGS) entry which is preliminary data.</text>
</comment>
<dbReference type="EMBL" id="CAUOFW020002303">
    <property type="protein sequence ID" value="CAK9152835.1"/>
    <property type="molecule type" value="Genomic_DNA"/>
</dbReference>
<evidence type="ECO:0000313" key="2">
    <source>
        <dbReference type="Proteomes" id="UP001642360"/>
    </source>
</evidence>
<dbReference type="AlphaFoldDB" id="A0ABC8SAK0"/>
<keyword evidence="2" id="KW-1185">Reference proteome</keyword>
<accession>A0ABC8SAK0</accession>
<dbReference type="Proteomes" id="UP001642360">
    <property type="component" value="Unassembled WGS sequence"/>
</dbReference>
<evidence type="ECO:0000313" key="1">
    <source>
        <dbReference type="EMBL" id="CAK9152835.1"/>
    </source>
</evidence>
<sequence>MQVKVLAVVVVAQWNSGSTEFNATFTIGSARLGLRSCWVSYLVSDEELSSTPRSTSIFVSDEEQRHLTHPILVYQSRFILGCMYTSFKYSKGKTKQVKKEIDWSGPTF</sequence>
<organism evidence="1 2">
    <name type="scientific">Ilex paraguariensis</name>
    <name type="common">yerba mate</name>
    <dbReference type="NCBI Taxonomy" id="185542"/>
    <lineage>
        <taxon>Eukaryota</taxon>
        <taxon>Viridiplantae</taxon>
        <taxon>Streptophyta</taxon>
        <taxon>Embryophyta</taxon>
        <taxon>Tracheophyta</taxon>
        <taxon>Spermatophyta</taxon>
        <taxon>Magnoliopsida</taxon>
        <taxon>eudicotyledons</taxon>
        <taxon>Gunneridae</taxon>
        <taxon>Pentapetalae</taxon>
        <taxon>asterids</taxon>
        <taxon>campanulids</taxon>
        <taxon>Aquifoliales</taxon>
        <taxon>Aquifoliaceae</taxon>
        <taxon>Ilex</taxon>
    </lineage>
</organism>
<protein>
    <submittedName>
        <fullName evidence="1">Uncharacterized protein</fullName>
    </submittedName>
</protein>
<gene>
    <name evidence="1" type="ORF">ILEXP_LOCUS21070</name>
</gene>